<evidence type="ECO:0000259" key="2">
    <source>
        <dbReference type="PROSITE" id="PS00028"/>
    </source>
</evidence>
<dbReference type="PANTHER" id="PTHR47591">
    <property type="entry name" value="ZINC FINGER PROTEIN ZAT2-RELATED"/>
    <property type="match status" value="1"/>
</dbReference>
<feature type="compositionally biased region" description="Pro residues" evidence="1">
    <location>
        <begin position="19"/>
        <end position="29"/>
    </location>
</feature>
<dbReference type="Proteomes" id="UP000324897">
    <property type="component" value="Chromosome 4"/>
</dbReference>
<dbReference type="OrthoDB" id="6077919at2759"/>
<keyword evidence="4" id="KW-1185">Reference proteome</keyword>
<evidence type="ECO:0000256" key="1">
    <source>
        <dbReference type="SAM" id="MobiDB-lite"/>
    </source>
</evidence>
<evidence type="ECO:0000313" key="3">
    <source>
        <dbReference type="EMBL" id="TVU39048.1"/>
    </source>
</evidence>
<feature type="compositionally biased region" description="Pro residues" evidence="1">
    <location>
        <begin position="1"/>
        <end position="12"/>
    </location>
</feature>
<sequence length="300" mass="31484">MASYSPPTPPLHPRGASPLLPPPPPPAPPLHEDHDTTLTLSLPPQQPPPLAWAFPSPPPHAPARRPRPPSALAPLRASTAAAAEDTPPYPCTLCGGRPFPSKKALYGHMRCHPERPHRGMTPRPVATPAPAPAQFLGHDAGGAPTLLEQANEYTEEDHEAAESLLILAARPRIKKRKRSLLLGSPSWKETGGASASSPAVATSSSFKRNDHKCGFCHMGFPSGQALGGHKRCHMEKATGSAEAVVPVTSSSRIVLAAPEEAMTAATIALDLNLPPPGTPVPQKNGQGGSKNAMLDLKLGY</sequence>
<feature type="region of interest" description="Disordered" evidence="1">
    <location>
        <begin position="1"/>
        <end position="87"/>
    </location>
</feature>
<feature type="compositionally biased region" description="Pro residues" evidence="1">
    <location>
        <begin position="44"/>
        <end position="61"/>
    </location>
</feature>
<dbReference type="Pfam" id="PF13912">
    <property type="entry name" value="zf-C2H2_6"/>
    <property type="match status" value="2"/>
</dbReference>
<proteinExistence type="predicted"/>
<dbReference type="PROSITE" id="PS00028">
    <property type="entry name" value="ZINC_FINGER_C2H2_1"/>
    <property type="match status" value="1"/>
</dbReference>
<name>A0A5J9VT69_9POAL</name>
<dbReference type="AlphaFoldDB" id="A0A5J9VT69"/>
<gene>
    <name evidence="3" type="ORF">EJB05_12450</name>
</gene>
<comment type="caution">
    <text evidence="3">The sequence shown here is derived from an EMBL/GenBank/DDBJ whole genome shotgun (WGS) entry which is preliminary data.</text>
</comment>
<reference evidence="3 4" key="1">
    <citation type="journal article" date="2019" name="Sci. Rep.">
        <title>A high-quality genome of Eragrostis curvula grass provides insights into Poaceae evolution and supports new strategies to enhance forage quality.</title>
        <authorList>
            <person name="Carballo J."/>
            <person name="Santos B.A.C.M."/>
            <person name="Zappacosta D."/>
            <person name="Garbus I."/>
            <person name="Selva J.P."/>
            <person name="Gallo C.A."/>
            <person name="Diaz A."/>
            <person name="Albertini E."/>
            <person name="Caccamo M."/>
            <person name="Echenique V."/>
        </authorList>
    </citation>
    <scope>NUCLEOTIDE SEQUENCE [LARGE SCALE GENOMIC DNA]</scope>
    <source>
        <strain evidence="4">cv. Victoria</strain>
        <tissue evidence="3">Leaf</tissue>
    </source>
</reference>
<dbReference type="InterPro" id="IPR013087">
    <property type="entry name" value="Znf_C2H2_type"/>
</dbReference>
<dbReference type="PANTHER" id="PTHR47591:SF13">
    <property type="entry name" value="OS02G0293900 PROTEIN"/>
    <property type="match status" value="1"/>
</dbReference>
<feature type="region of interest" description="Disordered" evidence="1">
    <location>
        <begin position="184"/>
        <end position="205"/>
    </location>
</feature>
<feature type="compositionally biased region" description="Low complexity" evidence="1">
    <location>
        <begin position="193"/>
        <end position="205"/>
    </location>
</feature>
<feature type="non-terminal residue" evidence="3">
    <location>
        <position position="1"/>
    </location>
</feature>
<dbReference type="EMBL" id="RWGY01000007">
    <property type="protein sequence ID" value="TVU39048.1"/>
    <property type="molecule type" value="Genomic_DNA"/>
</dbReference>
<dbReference type="SUPFAM" id="SSF57667">
    <property type="entry name" value="beta-beta-alpha zinc fingers"/>
    <property type="match status" value="1"/>
</dbReference>
<feature type="compositionally biased region" description="Low complexity" evidence="1">
    <location>
        <begin position="70"/>
        <end position="83"/>
    </location>
</feature>
<dbReference type="SMART" id="SM00355">
    <property type="entry name" value="ZnF_C2H2"/>
    <property type="match status" value="2"/>
</dbReference>
<dbReference type="Gramene" id="TVU39048">
    <property type="protein sequence ID" value="TVU39048"/>
    <property type="gene ID" value="EJB05_12450"/>
</dbReference>
<dbReference type="InterPro" id="IPR036236">
    <property type="entry name" value="Znf_C2H2_sf"/>
</dbReference>
<protein>
    <recommendedName>
        <fullName evidence="2">C2H2-type domain-containing protein</fullName>
    </recommendedName>
</protein>
<evidence type="ECO:0000313" key="4">
    <source>
        <dbReference type="Proteomes" id="UP000324897"/>
    </source>
</evidence>
<feature type="domain" description="C2H2-type" evidence="2">
    <location>
        <begin position="213"/>
        <end position="233"/>
    </location>
</feature>
<organism evidence="3 4">
    <name type="scientific">Eragrostis curvula</name>
    <name type="common">weeping love grass</name>
    <dbReference type="NCBI Taxonomy" id="38414"/>
    <lineage>
        <taxon>Eukaryota</taxon>
        <taxon>Viridiplantae</taxon>
        <taxon>Streptophyta</taxon>
        <taxon>Embryophyta</taxon>
        <taxon>Tracheophyta</taxon>
        <taxon>Spermatophyta</taxon>
        <taxon>Magnoliopsida</taxon>
        <taxon>Liliopsida</taxon>
        <taxon>Poales</taxon>
        <taxon>Poaceae</taxon>
        <taxon>PACMAD clade</taxon>
        <taxon>Chloridoideae</taxon>
        <taxon>Eragrostideae</taxon>
        <taxon>Eragrostidinae</taxon>
        <taxon>Eragrostis</taxon>
    </lineage>
</organism>
<accession>A0A5J9VT69</accession>